<evidence type="ECO:0000256" key="9">
    <source>
        <dbReference type="ARBA" id="ARBA00023242"/>
    </source>
</evidence>
<dbReference type="GO" id="GO:0005634">
    <property type="term" value="C:nucleus"/>
    <property type="evidence" value="ECO:0007669"/>
    <property type="project" value="UniProtKB-SubCell"/>
</dbReference>
<evidence type="ECO:0000256" key="8">
    <source>
        <dbReference type="ARBA" id="ARBA00023235"/>
    </source>
</evidence>
<dbReference type="PROSITE" id="PS51194">
    <property type="entry name" value="HELICASE_CTER"/>
    <property type="match status" value="1"/>
</dbReference>
<evidence type="ECO:0000256" key="7">
    <source>
        <dbReference type="ARBA" id="ARBA00023125"/>
    </source>
</evidence>
<dbReference type="GO" id="GO:0005694">
    <property type="term" value="C:chromosome"/>
    <property type="evidence" value="ECO:0007669"/>
    <property type="project" value="TreeGrafter"/>
</dbReference>
<dbReference type="InterPro" id="IPR027417">
    <property type="entry name" value="P-loop_NTPase"/>
</dbReference>
<dbReference type="Proteomes" id="UP000218334">
    <property type="component" value="Unassembled WGS sequence"/>
</dbReference>
<dbReference type="GO" id="GO:0005737">
    <property type="term" value="C:cytoplasm"/>
    <property type="evidence" value="ECO:0007669"/>
    <property type="project" value="TreeGrafter"/>
</dbReference>
<dbReference type="CDD" id="cd18794">
    <property type="entry name" value="SF2_C_RecQ"/>
    <property type="match status" value="1"/>
</dbReference>
<dbReference type="NCBIfam" id="TIGR00614">
    <property type="entry name" value="recQ_fam"/>
    <property type="match status" value="1"/>
</dbReference>
<keyword evidence="6 11" id="KW-0067">ATP-binding</keyword>
<evidence type="ECO:0000259" key="14">
    <source>
        <dbReference type="PROSITE" id="PS51194"/>
    </source>
</evidence>
<dbReference type="SUPFAM" id="SSF52540">
    <property type="entry name" value="P-loop containing nucleoside triphosphate hydrolases"/>
    <property type="match status" value="1"/>
</dbReference>
<dbReference type="InterPro" id="IPR011545">
    <property type="entry name" value="DEAD/DEAH_box_helicase_dom"/>
</dbReference>
<protein>
    <recommendedName>
        <fullName evidence="11">ATP-dependent DNA helicase</fullName>
        <ecNumber evidence="11">5.6.2.4</ecNumber>
    </recommendedName>
</protein>
<dbReference type="SMART" id="SM00490">
    <property type="entry name" value="HELICc"/>
    <property type="match status" value="1"/>
</dbReference>
<dbReference type="InterPro" id="IPR018982">
    <property type="entry name" value="RQC_domain"/>
</dbReference>
<dbReference type="GO" id="GO:0009378">
    <property type="term" value="F:four-way junction helicase activity"/>
    <property type="evidence" value="ECO:0007669"/>
    <property type="project" value="TreeGrafter"/>
</dbReference>
<dbReference type="GO" id="GO:0043138">
    <property type="term" value="F:3'-5' DNA helicase activity"/>
    <property type="evidence" value="ECO:0007669"/>
    <property type="project" value="UniProtKB-EC"/>
</dbReference>
<dbReference type="SMART" id="SM00956">
    <property type="entry name" value="RQC"/>
    <property type="match status" value="1"/>
</dbReference>
<dbReference type="AlphaFoldDB" id="A0A2H3C409"/>
<dbReference type="PROSITE" id="PS00690">
    <property type="entry name" value="DEAH_ATP_HELICASE"/>
    <property type="match status" value="1"/>
</dbReference>
<keyword evidence="9 11" id="KW-0539">Nucleus</keyword>
<comment type="subcellular location">
    <subcellularLocation>
        <location evidence="1 11">Nucleus</location>
    </subcellularLocation>
</comment>
<feature type="compositionally biased region" description="Polar residues" evidence="12">
    <location>
        <begin position="738"/>
        <end position="747"/>
    </location>
</feature>
<dbReference type="EMBL" id="KZ293415">
    <property type="protein sequence ID" value="PBK77805.1"/>
    <property type="molecule type" value="Genomic_DNA"/>
</dbReference>
<dbReference type="EC" id="5.6.2.4" evidence="11"/>
<accession>A0A2H3C409</accession>
<proteinExistence type="inferred from homology"/>
<dbReference type="PANTHER" id="PTHR13710">
    <property type="entry name" value="DNA HELICASE RECQ FAMILY MEMBER"/>
    <property type="match status" value="1"/>
</dbReference>
<evidence type="ECO:0000313" key="16">
    <source>
        <dbReference type="Proteomes" id="UP000218334"/>
    </source>
</evidence>
<name>A0A2H3C409_9AGAR</name>
<evidence type="ECO:0000256" key="5">
    <source>
        <dbReference type="ARBA" id="ARBA00022806"/>
    </source>
</evidence>
<feature type="compositionally biased region" description="Acidic residues" evidence="12">
    <location>
        <begin position="765"/>
        <end position="776"/>
    </location>
</feature>
<keyword evidence="4 11" id="KW-0378">Hydrolase</keyword>
<comment type="catalytic activity">
    <reaction evidence="10 11">
        <text>Couples ATP hydrolysis with the unwinding of duplex DNA by translocating in the 3'-5' direction.</text>
        <dbReference type="EC" id="5.6.2.4"/>
    </reaction>
</comment>
<evidence type="ECO:0000256" key="2">
    <source>
        <dbReference type="ARBA" id="ARBA00005446"/>
    </source>
</evidence>
<dbReference type="InterPro" id="IPR032284">
    <property type="entry name" value="RecQ_Zn-bd"/>
</dbReference>
<keyword evidence="7" id="KW-0238">DNA-binding</keyword>
<feature type="compositionally biased region" description="Basic residues" evidence="12">
    <location>
        <begin position="749"/>
        <end position="760"/>
    </location>
</feature>
<dbReference type="GO" id="GO:0006260">
    <property type="term" value="P:DNA replication"/>
    <property type="evidence" value="ECO:0007669"/>
    <property type="project" value="InterPro"/>
</dbReference>
<dbReference type="GO" id="GO:0003677">
    <property type="term" value="F:DNA binding"/>
    <property type="evidence" value="ECO:0007669"/>
    <property type="project" value="UniProtKB-KW"/>
</dbReference>
<organism evidence="15 16">
    <name type="scientific">Armillaria solidipes</name>
    <dbReference type="NCBI Taxonomy" id="1076256"/>
    <lineage>
        <taxon>Eukaryota</taxon>
        <taxon>Fungi</taxon>
        <taxon>Dikarya</taxon>
        <taxon>Basidiomycota</taxon>
        <taxon>Agaricomycotina</taxon>
        <taxon>Agaricomycetes</taxon>
        <taxon>Agaricomycetidae</taxon>
        <taxon>Agaricales</taxon>
        <taxon>Marasmiineae</taxon>
        <taxon>Physalacriaceae</taxon>
        <taxon>Armillaria</taxon>
    </lineage>
</organism>
<dbReference type="FunFam" id="3.40.50.300:FF:001975">
    <property type="entry name" value="ATP-dependent DNA helicase"/>
    <property type="match status" value="1"/>
</dbReference>
<evidence type="ECO:0000256" key="3">
    <source>
        <dbReference type="ARBA" id="ARBA00022741"/>
    </source>
</evidence>
<dbReference type="InterPro" id="IPR014001">
    <property type="entry name" value="Helicase_ATP-bd"/>
</dbReference>
<evidence type="ECO:0000256" key="12">
    <source>
        <dbReference type="SAM" id="MobiDB-lite"/>
    </source>
</evidence>
<dbReference type="Pfam" id="PF00270">
    <property type="entry name" value="DEAD"/>
    <property type="match status" value="1"/>
</dbReference>
<evidence type="ECO:0000256" key="6">
    <source>
        <dbReference type="ARBA" id="ARBA00022840"/>
    </source>
</evidence>
<dbReference type="Pfam" id="PF09382">
    <property type="entry name" value="RQC"/>
    <property type="match status" value="1"/>
</dbReference>
<feature type="region of interest" description="Disordered" evidence="12">
    <location>
        <begin position="70"/>
        <end position="92"/>
    </location>
</feature>
<dbReference type="InterPro" id="IPR001650">
    <property type="entry name" value="Helicase_C-like"/>
</dbReference>
<dbReference type="GO" id="GO:0016887">
    <property type="term" value="F:ATP hydrolysis activity"/>
    <property type="evidence" value="ECO:0007669"/>
    <property type="project" value="RHEA"/>
</dbReference>
<dbReference type="SUPFAM" id="SSF46785">
    <property type="entry name" value="Winged helix' DNA-binding domain"/>
    <property type="match status" value="1"/>
</dbReference>
<keyword evidence="5 11" id="KW-0347">Helicase</keyword>
<gene>
    <name evidence="15" type="ORF">ARMSODRAFT_924010</name>
</gene>
<keyword evidence="16" id="KW-1185">Reference proteome</keyword>
<comment type="catalytic activity">
    <reaction evidence="11">
        <text>ATP + H2O = ADP + phosphate + H(+)</text>
        <dbReference type="Rhea" id="RHEA:13065"/>
        <dbReference type="ChEBI" id="CHEBI:15377"/>
        <dbReference type="ChEBI" id="CHEBI:15378"/>
        <dbReference type="ChEBI" id="CHEBI:30616"/>
        <dbReference type="ChEBI" id="CHEBI:43474"/>
        <dbReference type="ChEBI" id="CHEBI:456216"/>
    </reaction>
</comment>
<dbReference type="PANTHER" id="PTHR13710:SF153">
    <property type="entry name" value="RECQ-LIKE DNA HELICASE BLM"/>
    <property type="match status" value="1"/>
</dbReference>
<dbReference type="InterPro" id="IPR004589">
    <property type="entry name" value="DNA_helicase_ATP-dep_RecQ"/>
</dbReference>
<feature type="domain" description="Helicase ATP-binding" evidence="13">
    <location>
        <begin position="207"/>
        <end position="380"/>
    </location>
</feature>
<evidence type="ECO:0000256" key="10">
    <source>
        <dbReference type="ARBA" id="ARBA00034617"/>
    </source>
</evidence>
<reference evidence="16" key="1">
    <citation type="journal article" date="2017" name="Nat. Ecol. Evol.">
        <title>Genome expansion and lineage-specific genetic innovations in the forest pathogenic fungi Armillaria.</title>
        <authorList>
            <person name="Sipos G."/>
            <person name="Prasanna A.N."/>
            <person name="Walter M.C."/>
            <person name="O'Connor E."/>
            <person name="Balint B."/>
            <person name="Krizsan K."/>
            <person name="Kiss B."/>
            <person name="Hess J."/>
            <person name="Varga T."/>
            <person name="Slot J."/>
            <person name="Riley R."/>
            <person name="Boka B."/>
            <person name="Rigling D."/>
            <person name="Barry K."/>
            <person name="Lee J."/>
            <person name="Mihaltcheva S."/>
            <person name="LaButti K."/>
            <person name="Lipzen A."/>
            <person name="Waldron R."/>
            <person name="Moloney N.M."/>
            <person name="Sperisen C."/>
            <person name="Kredics L."/>
            <person name="Vagvoelgyi C."/>
            <person name="Patrignani A."/>
            <person name="Fitzpatrick D."/>
            <person name="Nagy I."/>
            <person name="Doyle S."/>
            <person name="Anderson J.B."/>
            <person name="Grigoriev I.V."/>
            <person name="Gueldener U."/>
            <person name="Muensterkoetter M."/>
            <person name="Nagy L.G."/>
        </authorList>
    </citation>
    <scope>NUCLEOTIDE SEQUENCE [LARGE SCALE GENOMIC DNA]</scope>
    <source>
        <strain evidence="16">28-4</strain>
    </source>
</reference>
<evidence type="ECO:0000256" key="1">
    <source>
        <dbReference type="ARBA" id="ARBA00004123"/>
    </source>
</evidence>
<dbReference type="InterPro" id="IPR036390">
    <property type="entry name" value="WH_DNA-bd_sf"/>
</dbReference>
<dbReference type="STRING" id="1076256.A0A2H3C409"/>
<keyword evidence="3 11" id="KW-0547">Nucleotide-binding</keyword>
<evidence type="ECO:0000256" key="4">
    <source>
        <dbReference type="ARBA" id="ARBA00022801"/>
    </source>
</evidence>
<dbReference type="Gene3D" id="3.40.50.300">
    <property type="entry name" value="P-loop containing nucleotide triphosphate hydrolases"/>
    <property type="match status" value="2"/>
</dbReference>
<dbReference type="FunFam" id="3.40.50.300:FF:001389">
    <property type="entry name" value="ATP-dependent DNA helicase RecQ"/>
    <property type="match status" value="1"/>
</dbReference>
<dbReference type="Pfam" id="PF00271">
    <property type="entry name" value="Helicase_C"/>
    <property type="match status" value="1"/>
</dbReference>
<dbReference type="GO" id="GO:0000724">
    <property type="term" value="P:double-strand break repair via homologous recombination"/>
    <property type="evidence" value="ECO:0007669"/>
    <property type="project" value="TreeGrafter"/>
</dbReference>
<evidence type="ECO:0000256" key="11">
    <source>
        <dbReference type="RuleBase" id="RU364117"/>
    </source>
</evidence>
<keyword evidence="8" id="KW-0413">Isomerase</keyword>
<sequence>MQHSVEARRRAQIPVIGESSCSTPVRSGTIFKSAKFYSGTAAFSSNAAAPSHLTTSAGSRPASRHTVIVGHGAASSTSRANSPRRKAKVSTSTTDEISSAVIESNLNGSYAQLHLVPLKTLSEFLEYSLKLKQEYDRMTNNTGDVYLLHQLRKTLECRIQAITDEMRSRKTSAVSSSRDPSWLAEMNEKLRSIFKLKSFRQGQAEVISAALDGRDIVALMPTGGGKSLCYQLPAVCVKGRTKGVTVVISPLRSLMHDQVGDLQKKGIDAILACPGSSEYRTHLQGRKLPALVYVTPEMLERNRPLSDILSTLNDSLKLARFVIDEAHCLPGWGKDFRKDYDALGTLKERFPGVPLMALTASATPSAILDIVQRLRLFNHFRYKQSFNRPNLTYSVLPKPKGHRKTVDGIATYISSLHADHSGVIYCLTRKTTEKVAAYLRESGIGAKHYHAELTSAEKARVQDEWKAGECKVIVSTTAFGMGIDKADVRYVIHYDLPRNLVGLYQETGRAGRDSDPADCILYYRYGDFTRLIYMIRNPTDPESTTKETREEQEREAYLVMQYCVNSIDCRRQQILFHFGENIEASRCNAHCDNCLSDAPVFDQDVTLDAINIVKVVAMLAEGDVTVEYCRDVFRGKTTATVRGRSHHMSRLFGLGRHLSQTLTERLFSILLSKGILDLHFSCDNPGRWHTTYIKVQWDFVKSASVLIANFQLGPGAQSFLLASEDKQKIFMKVRQEQKSPQLKTSKQAAAKRPKPLRQKHQVSEPESEDDLYVDDPPQDEEINIIEDSTPAEIIIELSDTESENDRQGEDAPPESLYFELRTERQRAMQDAGLRREKDVLNDETIQMLSLVCPSDYHAFRKVLATGSPTQDMQNKSLYVSTKWETFGKRFLNVCIRWRQFA</sequence>
<evidence type="ECO:0000313" key="15">
    <source>
        <dbReference type="EMBL" id="PBK77805.1"/>
    </source>
</evidence>
<feature type="region of interest" description="Disordered" evidence="12">
    <location>
        <begin position="734"/>
        <end position="776"/>
    </location>
</feature>
<dbReference type="Gene3D" id="1.10.10.10">
    <property type="entry name" value="Winged helix-like DNA-binding domain superfamily/Winged helix DNA-binding domain"/>
    <property type="match status" value="1"/>
</dbReference>
<dbReference type="CDD" id="cd17920">
    <property type="entry name" value="DEXHc_RecQ"/>
    <property type="match status" value="1"/>
</dbReference>
<dbReference type="Pfam" id="PF16124">
    <property type="entry name" value="RecQ_Zn_bind"/>
    <property type="match status" value="1"/>
</dbReference>
<dbReference type="PROSITE" id="PS51192">
    <property type="entry name" value="HELICASE_ATP_BIND_1"/>
    <property type="match status" value="1"/>
</dbReference>
<dbReference type="GO" id="GO:0005524">
    <property type="term" value="F:ATP binding"/>
    <property type="evidence" value="ECO:0007669"/>
    <property type="project" value="UniProtKB-KW"/>
</dbReference>
<dbReference type="InterPro" id="IPR002464">
    <property type="entry name" value="DNA/RNA_helicase_DEAH_CS"/>
</dbReference>
<dbReference type="SMART" id="SM00487">
    <property type="entry name" value="DEXDc"/>
    <property type="match status" value="1"/>
</dbReference>
<evidence type="ECO:0000259" key="13">
    <source>
        <dbReference type="PROSITE" id="PS51192"/>
    </source>
</evidence>
<feature type="domain" description="Helicase C-terminal" evidence="14">
    <location>
        <begin position="408"/>
        <end position="557"/>
    </location>
</feature>
<dbReference type="InterPro" id="IPR036388">
    <property type="entry name" value="WH-like_DNA-bd_sf"/>
</dbReference>
<comment type="similarity">
    <text evidence="2 11">Belongs to the helicase family. RecQ subfamily.</text>
</comment>